<dbReference type="OrthoDB" id="9789468at2"/>
<feature type="domain" description="FAD-binding FR-type" evidence="1">
    <location>
        <begin position="1"/>
        <end position="110"/>
    </location>
</feature>
<dbReference type="InterPro" id="IPR001709">
    <property type="entry name" value="Flavoprot_Pyr_Nucl_cyt_Rdtase"/>
</dbReference>
<dbReference type="SUPFAM" id="SSF52343">
    <property type="entry name" value="Ferredoxin reductase-like, C-terminal NADP-linked domain"/>
    <property type="match status" value="1"/>
</dbReference>
<dbReference type="PRINTS" id="PR00371">
    <property type="entry name" value="FPNCR"/>
</dbReference>
<protein>
    <submittedName>
        <fullName evidence="2">Ferredoxin-NADP reductase</fullName>
    </submittedName>
</protein>
<dbReference type="RefSeq" id="WP_090677826.1">
    <property type="nucleotide sequence ID" value="NZ_FORU01000002.1"/>
</dbReference>
<sequence>MERVARIKSMEAITIDVIRFRLEKPDSIQYKPGQAVDVSIKRKGWENELRAFTFTSLTTDDYLEFCIKTYPDHHGVTEQLRALTTADSFILHDVFGTIEYKGPGLFIAGGAGITPFIAIFKELERTGQVGGNKLLFANKTKADIILNDYFKRLLGGQFINVLSSEEVEGYEHGYVTEALIRKYADAGLKYFYLCGPDPMMNAVEASLHIMGVAEEYIVREQF</sequence>
<dbReference type="Pfam" id="PF00175">
    <property type="entry name" value="NAD_binding_1"/>
    <property type="match status" value="1"/>
</dbReference>
<accession>A0A1I3M592</accession>
<evidence type="ECO:0000313" key="2">
    <source>
        <dbReference type="EMBL" id="SFI92128.1"/>
    </source>
</evidence>
<dbReference type="SUPFAM" id="SSF63380">
    <property type="entry name" value="Riboflavin synthase domain-like"/>
    <property type="match status" value="1"/>
</dbReference>
<dbReference type="Gene3D" id="2.40.30.10">
    <property type="entry name" value="Translation factors"/>
    <property type="match status" value="1"/>
</dbReference>
<dbReference type="GO" id="GO:0016491">
    <property type="term" value="F:oxidoreductase activity"/>
    <property type="evidence" value="ECO:0007669"/>
    <property type="project" value="InterPro"/>
</dbReference>
<dbReference type="InterPro" id="IPR050415">
    <property type="entry name" value="MRET"/>
</dbReference>
<dbReference type="InterPro" id="IPR017938">
    <property type="entry name" value="Riboflavin_synthase-like_b-brl"/>
</dbReference>
<dbReference type="Proteomes" id="UP000243887">
    <property type="component" value="Unassembled WGS sequence"/>
</dbReference>
<reference evidence="3" key="1">
    <citation type="submission" date="2016-10" db="EMBL/GenBank/DDBJ databases">
        <authorList>
            <person name="Varghese N."/>
            <person name="Submissions S."/>
        </authorList>
    </citation>
    <scope>NUCLEOTIDE SEQUENCE [LARGE SCALE GENOMIC DNA]</scope>
    <source>
        <strain evidence="3">DSM 26542</strain>
    </source>
</reference>
<dbReference type="InterPro" id="IPR001433">
    <property type="entry name" value="OxRdtase_FAD/NAD-bd"/>
</dbReference>
<dbReference type="EMBL" id="FORU01000002">
    <property type="protein sequence ID" value="SFI92128.1"/>
    <property type="molecule type" value="Genomic_DNA"/>
</dbReference>
<organism evidence="2 3">
    <name type="scientific">Myroides guanonis</name>
    <dbReference type="NCBI Taxonomy" id="1150112"/>
    <lineage>
        <taxon>Bacteria</taxon>
        <taxon>Pseudomonadati</taxon>
        <taxon>Bacteroidota</taxon>
        <taxon>Flavobacteriia</taxon>
        <taxon>Flavobacteriales</taxon>
        <taxon>Flavobacteriaceae</taxon>
        <taxon>Myroides</taxon>
    </lineage>
</organism>
<name>A0A1I3M592_9FLAO</name>
<dbReference type="AlphaFoldDB" id="A0A1I3M592"/>
<dbReference type="InterPro" id="IPR017927">
    <property type="entry name" value="FAD-bd_FR_type"/>
</dbReference>
<gene>
    <name evidence="2" type="ORF">SAMN04487893_10242</name>
</gene>
<dbReference type="PANTHER" id="PTHR47354:SF5">
    <property type="entry name" value="PROTEIN RFBI"/>
    <property type="match status" value="1"/>
</dbReference>
<dbReference type="InterPro" id="IPR039261">
    <property type="entry name" value="FNR_nucleotide-bd"/>
</dbReference>
<dbReference type="InterPro" id="IPR013112">
    <property type="entry name" value="FAD-bd_8"/>
</dbReference>
<evidence type="ECO:0000313" key="3">
    <source>
        <dbReference type="Proteomes" id="UP000243887"/>
    </source>
</evidence>
<evidence type="ECO:0000259" key="1">
    <source>
        <dbReference type="PROSITE" id="PS51384"/>
    </source>
</evidence>
<dbReference type="Pfam" id="PF08022">
    <property type="entry name" value="FAD_binding_8"/>
    <property type="match status" value="1"/>
</dbReference>
<dbReference type="Gene3D" id="3.40.50.80">
    <property type="entry name" value="Nucleotide-binding domain of ferredoxin-NADP reductase (FNR) module"/>
    <property type="match status" value="1"/>
</dbReference>
<proteinExistence type="predicted"/>
<keyword evidence="3" id="KW-1185">Reference proteome</keyword>
<dbReference type="PANTHER" id="PTHR47354">
    <property type="entry name" value="NADH OXIDOREDUCTASE HCR"/>
    <property type="match status" value="1"/>
</dbReference>
<dbReference type="PROSITE" id="PS51384">
    <property type="entry name" value="FAD_FR"/>
    <property type="match status" value="1"/>
</dbReference>
<dbReference type="STRING" id="1150112.SAMN04487893_10242"/>
<dbReference type="PRINTS" id="PR00410">
    <property type="entry name" value="PHEHYDRXLASE"/>
</dbReference>